<accession>A0A1M5T5P4</accession>
<dbReference type="Pfam" id="PF11376">
    <property type="entry name" value="DUF3179"/>
    <property type="match status" value="1"/>
</dbReference>
<gene>
    <name evidence="2" type="ORF">SAMN05444003_3254</name>
</gene>
<dbReference type="OrthoDB" id="9806357at2"/>
<feature type="signal peptide" evidence="1">
    <location>
        <begin position="1"/>
        <end position="21"/>
    </location>
</feature>
<reference evidence="2 3" key="1">
    <citation type="submission" date="2016-11" db="EMBL/GenBank/DDBJ databases">
        <authorList>
            <person name="Jaros S."/>
            <person name="Januszkiewicz K."/>
            <person name="Wedrychowicz H."/>
        </authorList>
    </citation>
    <scope>NUCLEOTIDE SEQUENCE [LARGE SCALE GENOMIC DNA]</scope>
    <source>
        <strain evidence="2 3">DSM 28715</strain>
    </source>
</reference>
<name>A0A1M5T5P4_9RHOB</name>
<dbReference type="STRING" id="1508389.SAMN05444003_3254"/>
<proteinExistence type="predicted"/>
<evidence type="ECO:0000256" key="1">
    <source>
        <dbReference type="SAM" id="SignalP"/>
    </source>
</evidence>
<dbReference type="RefSeq" id="WP_072902922.1">
    <property type="nucleotide sequence ID" value="NZ_FQXB01000008.1"/>
</dbReference>
<dbReference type="EMBL" id="FQXB01000008">
    <property type="protein sequence ID" value="SHH46081.1"/>
    <property type="molecule type" value="Genomic_DNA"/>
</dbReference>
<evidence type="ECO:0000313" key="2">
    <source>
        <dbReference type="EMBL" id="SHH46081.1"/>
    </source>
</evidence>
<dbReference type="AlphaFoldDB" id="A0A1M5T5P4"/>
<keyword evidence="1" id="KW-0732">Signal</keyword>
<sequence>MVRRSVLFAATLIFLPFLVSAEQRKALPDYVIAEYGVPPVIPSGSLDPIMAEALDDLVVIALNQSAWSPDDKAAFDVIAKSNDSRVIWTLTDMQRFSWRMEFHDALTQSVEDILQISFDDGQHREAIINRMIAWDIPAYPNYLEHKRSIFTNYIPGWEKLFVEGEIDWQLVDWGGVDIDARPYDATDDICHCIPAIDNPEVSSADAATWLADDDIIFGVEINGEARAYPRQIMEVREMVNDTLGGRDIALPYCSLCGAAQAYFTDRMPNGVARPVLRTSGLLIRSNKVMYDVETNSLFDTFLGTAVTGPLADLDVVLPPVTVITSTWGAWRDAFPETTVLVEELALGRDYNLRETRDARGPIFPIGDVDPRLPMQEDVVGVISSTGQPIAFPRSSAIAALKDGRSVEHIDVTLVLFADGLRALTADGQQVPSHEAYWFAWSQFYDDTIVWRGE</sequence>
<organism evidence="2 3">
    <name type="scientific">Cognatiyoonia sediminum</name>
    <dbReference type="NCBI Taxonomy" id="1508389"/>
    <lineage>
        <taxon>Bacteria</taxon>
        <taxon>Pseudomonadati</taxon>
        <taxon>Pseudomonadota</taxon>
        <taxon>Alphaproteobacteria</taxon>
        <taxon>Rhodobacterales</taxon>
        <taxon>Paracoccaceae</taxon>
        <taxon>Cognatiyoonia</taxon>
    </lineage>
</organism>
<dbReference type="Proteomes" id="UP000184074">
    <property type="component" value="Unassembled WGS sequence"/>
</dbReference>
<keyword evidence="3" id="KW-1185">Reference proteome</keyword>
<protein>
    <recommendedName>
        <fullName evidence="4">DUF3179 domain-containing protein</fullName>
    </recommendedName>
</protein>
<dbReference type="InterPro" id="IPR021516">
    <property type="entry name" value="DUF3179"/>
</dbReference>
<evidence type="ECO:0000313" key="3">
    <source>
        <dbReference type="Proteomes" id="UP000184074"/>
    </source>
</evidence>
<evidence type="ECO:0008006" key="4">
    <source>
        <dbReference type="Google" id="ProtNLM"/>
    </source>
</evidence>
<feature type="chain" id="PRO_5012115752" description="DUF3179 domain-containing protein" evidence="1">
    <location>
        <begin position="22"/>
        <end position="453"/>
    </location>
</feature>